<name>A0A0E9UG43_ANGAN</name>
<organism evidence="1">
    <name type="scientific">Anguilla anguilla</name>
    <name type="common">European freshwater eel</name>
    <name type="synonym">Muraena anguilla</name>
    <dbReference type="NCBI Taxonomy" id="7936"/>
    <lineage>
        <taxon>Eukaryota</taxon>
        <taxon>Metazoa</taxon>
        <taxon>Chordata</taxon>
        <taxon>Craniata</taxon>
        <taxon>Vertebrata</taxon>
        <taxon>Euteleostomi</taxon>
        <taxon>Actinopterygii</taxon>
        <taxon>Neopterygii</taxon>
        <taxon>Teleostei</taxon>
        <taxon>Anguilliformes</taxon>
        <taxon>Anguillidae</taxon>
        <taxon>Anguilla</taxon>
    </lineage>
</organism>
<reference evidence="1" key="1">
    <citation type="submission" date="2014-11" db="EMBL/GenBank/DDBJ databases">
        <authorList>
            <person name="Amaro Gonzalez C."/>
        </authorList>
    </citation>
    <scope>NUCLEOTIDE SEQUENCE</scope>
</reference>
<dbReference type="AlphaFoldDB" id="A0A0E9UG43"/>
<dbReference type="EMBL" id="GBXM01043738">
    <property type="protein sequence ID" value="JAH64839.1"/>
    <property type="molecule type" value="Transcribed_RNA"/>
</dbReference>
<proteinExistence type="predicted"/>
<accession>A0A0E9UG43</accession>
<evidence type="ECO:0000313" key="1">
    <source>
        <dbReference type="EMBL" id="JAH64839.1"/>
    </source>
</evidence>
<sequence length="49" mass="6115">MFFFFFSCSRQHFFLNISESEKFQRLTVSDIRRQCCIFKCVFYVHYISQ</sequence>
<protein>
    <submittedName>
        <fullName evidence="1">Uncharacterized protein</fullName>
    </submittedName>
</protein>
<reference evidence="1" key="2">
    <citation type="journal article" date="2015" name="Fish Shellfish Immunol.">
        <title>Early steps in the European eel (Anguilla anguilla)-Vibrio vulnificus interaction in the gills: Role of the RtxA13 toxin.</title>
        <authorList>
            <person name="Callol A."/>
            <person name="Pajuelo D."/>
            <person name="Ebbesson L."/>
            <person name="Teles M."/>
            <person name="MacKenzie S."/>
            <person name="Amaro C."/>
        </authorList>
    </citation>
    <scope>NUCLEOTIDE SEQUENCE</scope>
</reference>